<name>A0A9Q3EY98_9BASI</name>
<sequence>MKHKSLVPEDEFPNKLQCGICYKSGRDIRMKEWLEELHSAGKVAFRNIYIGYLTNIIFFIRLDMFSPKSEGPLIYETIWNISLFQSNMSILAGLPKRLHALYLLVHNLVEPSQHQKQQAANIFFESIALYMDDQNPPVTFNLSDSASSDSLSVEISAM</sequence>
<dbReference type="EMBL" id="AVOT02034971">
    <property type="protein sequence ID" value="MBW0529219.1"/>
    <property type="molecule type" value="Genomic_DNA"/>
</dbReference>
<accession>A0A9Q3EY98</accession>
<gene>
    <name evidence="1" type="ORF">O181_068934</name>
</gene>
<protein>
    <submittedName>
        <fullName evidence="1">Uncharacterized protein</fullName>
    </submittedName>
</protein>
<keyword evidence="2" id="KW-1185">Reference proteome</keyword>
<evidence type="ECO:0000313" key="2">
    <source>
        <dbReference type="Proteomes" id="UP000765509"/>
    </source>
</evidence>
<reference evidence="1" key="1">
    <citation type="submission" date="2021-03" db="EMBL/GenBank/DDBJ databases">
        <title>Draft genome sequence of rust myrtle Austropuccinia psidii MF-1, a brazilian biotype.</title>
        <authorList>
            <person name="Quecine M.C."/>
            <person name="Pachon D.M.R."/>
            <person name="Bonatelli M.L."/>
            <person name="Correr F.H."/>
            <person name="Franceschini L.M."/>
            <person name="Leite T.F."/>
            <person name="Margarido G.R.A."/>
            <person name="Almeida C.A."/>
            <person name="Ferrarezi J.A."/>
            <person name="Labate C.A."/>
        </authorList>
    </citation>
    <scope>NUCLEOTIDE SEQUENCE</scope>
    <source>
        <strain evidence="1">MF-1</strain>
    </source>
</reference>
<dbReference type="Proteomes" id="UP000765509">
    <property type="component" value="Unassembled WGS sequence"/>
</dbReference>
<evidence type="ECO:0000313" key="1">
    <source>
        <dbReference type="EMBL" id="MBW0529219.1"/>
    </source>
</evidence>
<comment type="caution">
    <text evidence="1">The sequence shown here is derived from an EMBL/GenBank/DDBJ whole genome shotgun (WGS) entry which is preliminary data.</text>
</comment>
<organism evidence="1 2">
    <name type="scientific">Austropuccinia psidii MF-1</name>
    <dbReference type="NCBI Taxonomy" id="1389203"/>
    <lineage>
        <taxon>Eukaryota</taxon>
        <taxon>Fungi</taxon>
        <taxon>Dikarya</taxon>
        <taxon>Basidiomycota</taxon>
        <taxon>Pucciniomycotina</taxon>
        <taxon>Pucciniomycetes</taxon>
        <taxon>Pucciniales</taxon>
        <taxon>Sphaerophragmiaceae</taxon>
        <taxon>Austropuccinia</taxon>
    </lineage>
</organism>
<proteinExistence type="predicted"/>
<dbReference type="AlphaFoldDB" id="A0A9Q3EY98"/>